<accession>A0ABW2ASK0</accession>
<name>A0ABW2ASK0_9MICO</name>
<dbReference type="InterPro" id="IPR021412">
    <property type="entry name" value="DUF3052"/>
</dbReference>
<dbReference type="Pfam" id="PF11253">
    <property type="entry name" value="DUF3052"/>
    <property type="match status" value="1"/>
</dbReference>
<keyword evidence="2" id="KW-1185">Reference proteome</keyword>
<proteinExistence type="predicted"/>
<dbReference type="Proteomes" id="UP001596356">
    <property type="component" value="Unassembled WGS sequence"/>
</dbReference>
<comment type="caution">
    <text evidence="1">The sequence shown here is derived from an EMBL/GenBank/DDBJ whole genome shotgun (WGS) entry which is preliminary data.</text>
</comment>
<dbReference type="EMBL" id="JBHSWJ010000002">
    <property type="protein sequence ID" value="MFC6714101.1"/>
    <property type="molecule type" value="Genomic_DNA"/>
</dbReference>
<sequence length="140" mass="15081">MVNDAIDVAFWEKLGFADGQIVQEIGWDEDSDDDLRAAIEDVVSASLEDEDFDGVVDVVMLWWRDGDGDLIDDCVDALTNLADKGFVLLLVPKAGHPDHVDAADIQEAAQTAGLKVGSTSKAGPDWIAVKLVQAGQSKQR</sequence>
<gene>
    <name evidence="1" type="ORF">ACFQBT_09880</name>
</gene>
<reference evidence="2" key="1">
    <citation type="journal article" date="2019" name="Int. J. Syst. Evol. Microbiol.">
        <title>The Global Catalogue of Microorganisms (GCM) 10K type strain sequencing project: providing services to taxonomists for standard genome sequencing and annotation.</title>
        <authorList>
            <consortium name="The Broad Institute Genomics Platform"/>
            <consortium name="The Broad Institute Genome Sequencing Center for Infectious Disease"/>
            <person name="Wu L."/>
            <person name="Ma J."/>
        </authorList>
    </citation>
    <scope>NUCLEOTIDE SEQUENCE [LARGE SCALE GENOMIC DNA]</scope>
    <source>
        <strain evidence="2">NBRC 106593</strain>
    </source>
</reference>
<dbReference type="RefSeq" id="WP_377822349.1">
    <property type="nucleotide sequence ID" value="NZ_JBHSWJ010000002.1"/>
</dbReference>
<organism evidence="1 2">
    <name type="scientific">Branchiibius cervicis</name>
    <dbReference type="NCBI Taxonomy" id="908252"/>
    <lineage>
        <taxon>Bacteria</taxon>
        <taxon>Bacillati</taxon>
        <taxon>Actinomycetota</taxon>
        <taxon>Actinomycetes</taxon>
        <taxon>Micrococcales</taxon>
        <taxon>Dermacoccaceae</taxon>
        <taxon>Branchiibius</taxon>
    </lineage>
</organism>
<evidence type="ECO:0000313" key="2">
    <source>
        <dbReference type="Proteomes" id="UP001596356"/>
    </source>
</evidence>
<evidence type="ECO:0000313" key="1">
    <source>
        <dbReference type="EMBL" id="MFC6714101.1"/>
    </source>
</evidence>
<protein>
    <submittedName>
        <fullName evidence="1">DUF3052 domain-containing protein</fullName>
    </submittedName>
</protein>